<dbReference type="Proteomes" id="UP001054945">
    <property type="component" value="Unassembled WGS sequence"/>
</dbReference>
<accession>A0AAV4R2M8</accession>
<comment type="caution">
    <text evidence="1">The sequence shown here is derived from an EMBL/GenBank/DDBJ whole genome shotgun (WGS) entry which is preliminary data.</text>
</comment>
<dbReference type="EMBL" id="BPLR01007273">
    <property type="protein sequence ID" value="GIY15727.1"/>
    <property type="molecule type" value="Genomic_DNA"/>
</dbReference>
<proteinExistence type="predicted"/>
<reference evidence="1 2" key="1">
    <citation type="submission" date="2021-06" db="EMBL/GenBank/DDBJ databases">
        <title>Caerostris extrusa draft genome.</title>
        <authorList>
            <person name="Kono N."/>
            <person name="Arakawa K."/>
        </authorList>
    </citation>
    <scope>NUCLEOTIDE SEQUENCE [LARGE SCALE GENOMIC DNA]</scope>
</reference>
<evidence type="ECO:0000313" key="1">
    <source>
        <dbReference type="EMBL" id="GIY15727.1"/>
    </source>
</evidence>
<organism evidence="1 2">
    <name type="scientific">Caerostris extrusa</name>
    <name type="common">Bark spider</name>
    <name type="synonym">Caerostris bankana</name>
    <dbReference type="NCBI Taxonomy" id="172846"/>
    <lineage>
        <taxon>Eukaryota</taxon>
        <taxon>Metazoa</taxon>
        <taxon>Ecdysozoa</taxon>
        <taxon>Arthropoda</taxon>
        <taxon>Chelicerata</taxon>
        <taxon>Arachnida</taxon>
        <taxon>Araneae</taxon>
        <taxon>Araneomorphae</taxon>
        <taxon>Entelegynae</taxon>
        <taxon>Araneoidea</taxon>
        <taxon>Araneidae</taxon>
        <taxon>Caerostris</taxon>
    </lineage>
</organism>
<keyword evidence="2" id="KW-1185">Reference proteome</keyword>
<gene>
    <name evidence="1" type="ORF">CEXT_783061</name>
</gene>
<name>A0AAV4R2M8_CAEEX</name>
<protein>
    <submittedName>
        <fullName evidence="1">Uncharacterized protein</fullName>
    </submittedName>
</protein>
<sequence>MLEDTVNVKVLLSLLPVRNRDFGHKFYILPPTTRTPLLLRLSLTSAPQRKCPTFHFLARSKTLLQVKFSIFGIPQKCRRPYLQQRKREKKKNFPR</sequence>
<evidence type="ECO:0000313" key="2">
    <source>
        <dbReference type="Proteomes" id="UP001054945"/>
    </source>
</evidence>
<dbReference type="AlphaFoldDB" id="A0AAV4R2M8"/>